<proteinExistence type="predicted"/>
<feature type="compositionally biased region" description="Low complexity" evidence="1">
    <location>
        <begin position="89"/>
        <end position="105"/>
    </location>
</feature>
<keyword evidence="3" id="KW-1185">Reference proteome</keyword>
<dbReference type="OrthoDB" id="696386at2759"/>
<organism evidence="2 3">
    <name type="scientific">Digitaria exilis</name>
    <dbReference type="NCBI Taxonomy" id="1010633"/>
    <lineage>
        <taxon>Eukaryota</taxon>
        <taxon>Viridiplantae</taxon>
        <taxon>Streptophyta</taxon>
        <taxon>Embryophyta</taxon>
        <taxon>Tracheophyta</taxon>
        <taxon>Spermatophyta</taxon>
        <taxon>Magnoliopsida</taxon>
        <taxon>Liliopsida</taxon>
        <taxon>Poales</taxon>
        <taxon>Poaceae</taxon>
        <taxon>PACMAD clade</taxon>
        <taxon>Panicoideae</taxon>
        <taxon>Panicodae</taxon>
        <taxon>Paniceae</taxon>
        <taxon>Anthephorinae</taxon>
        <taxon>Digitaria</taxon>
    </lineage>
</organism>
<comment type="caution">
    <text evidence="2">The sequence shown here is derived from an EMBL/GenBank/DDBJ whole genome shotgun (WGS) entry which is preliminary data.</text>
</comment>
<evidence type="ECO:0000313" key="3">
    <source>
        <dbReference type="Proteomes" id="UP000636709"/>
    </source>
</evidence>
<reference evidence="2" key="1">
    <citation type="submission" date="2020-07" db="EMBL/GenBank/DDBJ databases">
        <title>Genome sequence and genetic diversity analysis of an under-domesticated orphan crop, white fonio (Digitaria exilis).</title>
        <authorList>
            <person name="Bennetzen J.L."/>
            <person name="Chen S."/>
            <person name="Ma X."/>
            <person name="Wang X."/>
            <person name="Yssel A.E.J."/>
            <person name="Chaluvadi S.R."/>
            <person name="Johnson M."/>
            <person name="Gangashetty P."/>
            <person name="Hamidou F."/>
            <person name="Sanogo M.D."/>
            <person name="Zwaenepoel A."/>
            <person name="Wallace J."/>
            <person name="Van De Peer Y."/>
            <person name="Van Deynze A."/>
        </authorList>
    </citation>
    <scope>NUCLEOTIDE SEQUENCE</scope>
    <source>
        <tissue evidence="2">Leaves</tissue>
    </source>
</reference>
<sequence length="143" mass="15138">MAQLETIVPSPRQEIPSSTASKPHQPPPAPFAVHQCPAVIPLRRRPPSSSAPSSAHLMRPGTAVGVRTRTTKLKTGKDDEAFVPPTTAPPSCAHSSSASDTTATAGKKEMQPAPRLTTAGKSLRLIRSLWPELQRQAHAAFPG</sequence>
<evidence type="ECO:0000313" key="2">
    <source>
        <dbReference type="EMBL" id="KAF8644556.1"/>
    </source>
</evidence>
<gene>
    <name evidence="2" type="ORF">HU200_066411</name>
</gene>
<dbReference type="AlphaFoldDB" id="A0A835DTV0"/>
<evidence type="ECO:0000256" key="1">
    <source>
        <dbReference type="SAM" id="MobiDB-lite"/>
    </source>
</evidence>
<name>A0A835DTV0_9POAL</name>
<feature type="region of interest" description="Disordered" evidence="1">
    <location>
        <begin position="1"/>
        <end position="119"/>
    </location>
</feature>
<accession>A0A835DTV0</accession>
<dbReference type="EMBL" id="JACEFO010003084">
    <property type="protein sequence ID" value="KAF8644556.1"/>
    <property type="molecule type" value="Genomic_DNA"/>
</dbReference>
<protein>
    <submittedName>
        <fullName evidence="2">Uncharacterized protein</fullName>
    </submittedName>
</protein>
<dbReference type="Proteomes" id="UP000636709">
    <property type="component" value="Unassembled WGS sequence"/>
</dbReference>